<accession>A0A6G4XLL1</accession>
<keyword evidence="1" id="KW-0175">Coiled coil</keyword>
<evidence type="ECO:0000313" key="3">
    <source>
        <dbReference type="EMBL" id="NGO77710.1"/>
    </source>
</evidence>
<feature type="coiled-coil region" evidence="1">
    <location>
        <begin position="37"/>
        <end position="64"/>
    </location>
</feature>
<dbReference type="EMBL" id="JAAKZW010000073">
    <property type="protein sequence ID" value="NGO77710.1"/>
    <property type="molecule type" value="Genomic_DNA"/>
</dbReference>
<sequence length="167" mass="18749">MAHRHGIRAAVVAASFLALVLPASLAHADAAPKPKNCNAYQKTVNRHQESADKLDERFAAEQAKSDALYDAVVDATGEVDWIMDSIGDVEENLRYADPESAEYTKLIEKREDLRKDLAKARDKERAAYNKWRGFEPDEELAQDRKKTHRLLSTAKTRLVTCQNKLAA</sequence>
<evidence type="ECO:0000256" key="1">
    <source>
        <dbReference type="SAM" id="Coils"/>
    </source>
</evidence>
<proteinExistence type="predicted"/>
<feature type="signal peptide" evidence="2">
    <location>
        <begin position="1"/>
        <end position="28"/>
    </location>
</feature>
<keyword evidence="2" id="KW-0732">Signal</keyword>
<keyword evidence="4" id="KW-1185">Reference proteome</keyword>
<organism evidence="3 4">
    <name type="scientific">Streptomyces mesophilus</name>
    <dbReference type="NCBI Taxonomy" id="1775132"/>
    <lineage>
        <taxon>Bacteria</taxon>
        <taxon>Bacillati</taxon>
        <taxon>Actinomycetota</taxon>
        <taxon>Actinomycetes</taxon>
        <taxon>Kitasatosporales</taxon>
        <taxon>Streptomycetaceae</taxon>
        <taxon>Streptomyces</taxon>
    </lineage>
</organism>
<name>A0A6G4XLL1_9ACTN</name>
<dbReference type="AlphaFoldDB" id="A0A6G4XLL1"/>
<comment type="caution">
    <text evidence="3">The sequence shown here is derived from an EMBL/GenBank/DDBJ whole genome shotgun (WGS) entry which is preliminary data.</text>
</comment>
<reference evidence="3 4" key="1">
    <citation type="submission" date="2020-02" db="EMBL/GenBank/DDBJ databases">
        <title>Whole-genome analyses of novel actinobacteria.</title>
        <authorList>
            <person name="Sahin N."/>
            <person name="Tokatli A."/>
        </authorList>
    </citation>
    <scope>NUCLEOTIDE SEQUENCE [LARGE SCALE GENOMIC DNA]</scope>
    <source>
        <strain evidence="3 4">YC504</strain>
    </source>
</reference>
<evidence type="ECO:0000256" key="2">
    <source>
        <dbReference type="SAM" id="SignalP"/>
    </source>
</evidence>
<feature type="chain" id="PRO_5026308036" description="Lysozyme inhibitor LprI N-terminal domain-containing protein" evidence="2">
    <location>
        <begin position="29"/>
        <end position="167"/>
    </location>
</feature>
<evidence type="ECO:0000313" key="4">
    <source>
        <dbReference type="Proteomes" id="UP000481109"/>
    </source>
</evidence>
<gene>
    <name evidence="3" type="ORF">G6045_18890</name>
</gene>
<feature type="coiled-coil region" evidence="1">
    <location>
        <begin position="103"/>
        <end position="130"/>
    </location>
</feature>
<dbReference type="RefSeq" id="WP_165333169.1">
    <property type="nucleotide sequence ID" value="NZ_JAAKZW010000073.1"/>
</dbReference>
<evidence type="ECO:0008006" key="5">
    <source>
        <dbReference type="Google" id="ProtNLM"/>
    </source>
</evidence>
<dbReference type="Proteomes" id="UP000481109">
    <property type="component" value="Unassembled WGS sequence"/>
</dbReference>
<protein>
    <recommendedName>
        <fullName evidence="5">Lysozyme inhibitor LprI N-terminal domain-containing protein</fullName>
    </recommendedName>
</protein>